<comment type="caution">
    <text evidence="1">The sequence shown here is derived from an EMBL/GenBank/DDBJ whole genome shotgun (WGS) entry which is preliminary data.</text>
</comment>
<evidence type="ECO:0000313" key="1">
    <source>
        <dbReference type="EMBL" id="MCW3789866.1"/>
    </source>
</evidence>
<keyword evidence="2" id="KW-1185">Reference proteome</keyword>
<feature type="non-terminal residue" evidence="1">
    <location>
        <position position="60"/>
    </location>
</feature>
<dbReference type="AlphaFoldDB" id="A0AAE3M9Q8"/>
<dbReference type="RefSeq" id="WP_301193397.1">
    <property type="nucleotide sequence ID" value="NZ_JAPDPJ010000326.1"/>
</dbReference>
<accession>A0AAE3M9Q8</accession>
<dbReference type="EMBL" id="JAPDPJ010000326">
    <property type="protein sequence ID" value="MCW3789866.1"/>
    <property type="molecule type" value="Genomic_DNA"/>
</dbReference>
<sequence length="60" mass="6451">MNNKTIKDAVLGDREALIKVSSHLHEIIKACTKHSTKEVAVGLAVIEANRISLIALSLVS</sequence>
<evidence type="ECO:0000313" key="2">
    <source>
        <dbReference type="Proteomes" id="UP001209229"/>
    </source>
</evidence>
<proteinExistence type="predicted"/>
<organism evidence="1 2">
    <name type="scientific">Plebeiibacterium sediminum</name>
    <dbReference type="NCBI Taxonomy" id="2992112"/>
    <lineage>
        <taxon>Bacteria</taxon>
        <taxon>Pseudomonadati</taxon>
        <taxon>Bacteroidota</taxon>
        <taxon>Bacteroidia</taxon>
        <taxon>Marinilabiliales</taxon>
        <taxon>Marinilabiliaceae</taxon>
        <taxon>Plebeiibacterium</taxon>
    </lineage>
</organism>
<reference evidence="1" key="1">
    <citation type="submission" date="2022-10" db="EMBL/GenBank/DDBJ databases">
        <authorList>
            <person name="Yu W.X."/>
        </authorList>
    </citation>
    <scope>NUCLEOTIDE SEQUENCE</scope>
    <source>
        <strain evidence="1">AAT</strain>
    </source>
</reference>
<dbReference type="Proteomes" id="UP001209229">
    <property type="component" value="Unassembled WGS sequence"/>
</dbReference>
<name>A0AAE3M9Q8_9BACT</name>
<gene>
    <name evidence="1" type="ORF">OM075_25685</name>
</gene>
<protein>
    <submittedName>
        <fullName evidence="1">Uncharacterized protein</fullName>
    </submittedName>
</protein>